<proteinExistence type="predicted"/>
<protein>
    <submittedName>
        <fullName evidence="1">Unannotated protein</fullName>
    </submittedName>
</protein>
<dbReference type="EMBL" id="CAFBMK010000119">
    <property type="protein sequence ID" value="CAB4923710.1"/>
    <property type="molecule type" value="Genomic_DNA"/>
</dbReference>
<sequence>MSAPSSPAAGADRARPVVAIAGGPVLLEPARELRDALTTLGAAVAVVDLAADAGLPAGTVALVLGDGAPVPFAEALAANAAMREAIVALHRAGAPIVAEGAGVALLTASLDGHPMCDVLAATARSGPGGVPGTVELVAASDGPLHDAGERRHGRPSAAVALDPGAGSAPAWTVGRRPEGWAVPGLHASLVVVGWTLERARRLLTAAGVAP</sequence>
<accession>A0A6J7HYZ9</accession>
<evidence type="ECO:0000313" key="1">
    <source>
        <dbReference type="EMBL" id="CAB4923710.1"/>
    </source>
</evidence>
<dbReference type="SUPFAM" id="SSF52317">
    <property type="entry name" value="Class I glutamine amidotransferase-like"/>
    <property type="match status" value="1"/>
</dbReference>
<dbReference type="InterPro" id="IPR029062">
    <property type="entry name" value="Class_I_gatase-like"/>
</dbReference>
<gene>
    <name evidence="1" type="ORF">UFOPK3564_01984</name>
</gene>
<dbReference type="AlphaFoldDB" id="A0A6J7HYZ9"/>
<reference evidence="1" key="1">
    <citation type="submission" date="2020-05" db="EMBL/GenBank/DDBJ databases">
        <authorList>
            <person name="Chiriac C."/>
            <person name="Salcher M."/>
            <person name="Ghai R."/>
            <person name="Kavagutti S V."/>
        </authorList>
    </citation>
    <scope>NUCLEOTIDE SEQUENCE</scope>
</reference>
<name>A0A6J7HYZ9_9ZZZZ</name>
<organism evidence="1">
    <name type="scientific">freshwater metagenome</name>
    <dbReference type="NCBI Taxonomy" id="449393"/>
    <lineage>
        <taxon>unclassified sequences</taxon>
        <taxon>metagenomes</taxon>
        <taxon>ecological metagenomes</taxon>
    </lineage>
</organism>